<keyword evidence="5 6" id="KW-0472">Membrane</keyword>
<feature type="transmembrane region" description="Helical" evidence="6">
    <location>
        <begin position="126"/>
        <end position="149"/>
    </location>
</feature>
<gene>
    <name evidence="7" type="ORF">ACFQ19_14835</name>
</gene>
<dbReference type="PANTHER" id="PTHR30213:SF0">
    <property type="entry name" value="UPF0761 MEMBRANE PROTEIN YIHY"/>
    <property type="match status" value="1"/>
</dbReference>
<dbReference type="InterPro" id="IPR017039">
    <property type="entry name" value="Virul_fac_BrkB"/>
</dbReference>
<dbReference type="NCBIfam" id="TIGR00765">
    <property type="entry name" value="yihY_not_rbn"/>
    <property type="match status" value="1"/>
</dbReference>
<feature type="transmembrane region" description="Helical" evidence="6">
    <location>
        <begin position="241"/>
        <end position="266"/>
    </location>
</feature>
<proteinExistence type="predicted"/>
<name>A0ABW3NLH5_9BACI</name>
<sequence>MRNLRSTSKDFWRHYKDVDVLGLSAQLAYFFILSLFPFLIFLLNLIPYLPIDMELILGTIGDFAPEQVMGLISTNLDALTVQNGGLLSIGIIGTLWAASNGVNAITKAFNYAYGIQTDRSFIVARLVAMVLTIGMVLIIILALLLPVFGRMIGTYLFSWIGFTESFLSVWGTLRWVLSSLIFFIVLLFLYKLAPNVRLRFSQVIWGTALATLAWQLVSWGFSFYVNNLGNFSATYGSLGTIIVLLIWFYLFGIIIITGGILNAALLDKRND</sequence>
<dbReference type="PIRSF" id="PIRSF035875">
    <property type="entry name" value="RNase_BN"/>
    <property type="match status" value="1"/>
</dbReference>
<reference evidence="8" key="1">
    <citation type="journal article" date="2019" name="Int. J. Syst. Evol. Microbiol.">
        <title>The Global Catalogue of Microorganisms (GCM) 10K type strain sequencing project: providing services to taxonomists for standard genome sequencing and annotation.</title>
        <authorList>
            <consortium name="The Broad Institute Genomics Platform"/>
            <consortium name="The Broad Institute Genome Sequencing Center for Infectious Disease"/>
            <person name="Wu L."/>
            <person name="Ma J."/>
        </authorList>
    </citation>
    <scope>NUCLEOTIDE SEQUENCE [LARGE SCALE GENOMIC DNA]</scope>
    <source>
        <strain evidence="8">CCUG 56608</strain>
    </source>
</reference>
<evidence type="ECO:0000256" key="3">
    <source>
        <dbReference type="ARBA" id="ARBA00022692"/>
    </source>
</evidence>
<comment type="caution">
    <text evidence="7">The sequence shown here is derived from an EMBL/GenBank/DDBJ whole genome shotgun (WGS) entry which is preliminary data.</text>
</comment>
<dbReference type="Pfam" id="PF03631">
    <property type="entry name" value="Virul_fac_BrkB"/>
    <property type="match status" value="1"/>
</dbReference>
<comment type="subcellular location">
    <subcellularLocation>
        <location evidence="1">Cell membrane</location>
        <topology evidence="1">Multi-pass membrane protein</topology>
    </subcellularLocation>
</comment>
<evidence type="ECO:0000313" key="7">
    <source>
        <dbReference type="EMBL" id="MFD1067281.1"/>
    </source>
</evidence>
<protein>
    <submittedName>
        <fullName evidence="7">YihY/virulence factor BrkB family protein</fullName>
    </submittedName>
</protein>
<feature type="transmembrane region" description="Helical" evidence="6">
    <location>
        <begin position="169"/>
        <end position="190"/>
    </location>
</feature>
<dbReference type="RefSeq" id="WP_379593407.1">
    <property type="nucleotide sequence ID" value="NZ_JBHTKK010000020.1"/>
</dbReference>
<evidence type="ECO:0000256" key="4">
    <source>
        <dbReference type="ARBA" id="ARBA00022989"/>
    </source>
</evidence>
<evidence type="ECO:0000256" key="6">
    <source>
        <dbReference type="SAM" id="Phobius"/>
    </source>
</evidence>
<feature type="transmembrane region" description="Helical" evidence="6">
    <location>
        <begin position="85"/>
        <end position="105"/>
    </location>
</feature>
<dbReference type="PANTHER" id="PTHR30213">
    <property type="entry name" value="INNER MEMBRANE PROTEIN YHJD"/>
    <property type="match status" value="1"/>
</dbReference>
<keyword evidence="4 6" id="KW-1133">Transmembrane helix</keyword>
<keyword evidence="2" id="KW-1003">Cell membrane</keyword>
<keyword evidence="3 6" id="KW-0812">Transmembrane</keyword>
<evidence type="ECO:0000256" key="2">
    <source>
        <dbReference type="ARBA" id="ARBA00022475"/>
    </source>
</evidence>
<keyword evidence="8" id="KW-1185">Reference proteome</keyword>
<dbReference type="EMBL" id="JBHTKK010000020">
    <property type="protein sequence ID" value="MFD1067281.1"/>
    <property type="molecule type" value="Genomic_DNA"/>
</dbReference>
<evidence type="ECO:0000256" key="5">
    <source>
        <dbReference type="ARBA" id="ARBA00023136"/>
    </source>
</evidence>
<accession>A0ABW3NLH5</accession>
<dbReference type="Proteomes" id="UP001597041">
    <property type="component" value="Unassembled WGS sequence"/>
</dbReference>
<feature type="transmembrane region" description="Helical" evidence="6">
    <location>
        <begin position="20"/>
        <end position="46"/>
    </location>
</feature>
<evidence type="ECO:0000313" key="8">
    <source>
        <dbReference type="Proteomes" id="UP001597041"/>
    </source>
</evidence>
<feature type="transmembrane region" description="Helical" evidence="6">
    <location>
        <begin position="202"/>
        <end position="221"/>
    </location>
</feature>
<evidence type="ECO:0000256" key="1">
    <source>
        <dbReference type="ARBA" id="ARBA00004651"/>
    </source>
</evidence>
<organism evidence="7 8">
    <name type="scientific">Oceanobacillus locisalsi</name>
    <dbReference type="NCBI Taxonomy" id="546107"/>
    <lineage>
        <taxon>Bacteria</taxon>
        <taxon>Bacillati</taxon>
        <taxon>Bacillota</taxon>
        <taxon>Bacilli</taxon>
        <taxon>Bacillales</taxon>
        <taxon>Bacillaceae</taxon>
        <taxon>Oceanobacillus</taxon>
    </lineage>
</organism>